<keyword evidence="2" id="KW-0812">Transmembrane</keyword>
<dbReference type="RefSeq" id="WP_130435056.1">
    <property type="nucleotide sequence ID" value="NZ_SGXF01000003.1"/>
</dbReference>
<gene>
    <name evidence="3" type="ORF">EV209_1750</name>
</gene>
<evidence type="ECO:0000256" key="1">
    <source>
        <dbReference type="SAM" id="Coils"/>
    </source>
</evidence>
<feature type="coiled-coil region" evidence="1">
    <location>
        <begin position="73"/>
        <end position="102"/>
    </location>
</feature>
<feature type="coiled-coil region" evidence="1">
    <location>
        <begin position="242"/>
        <end position="307"/>
    </location>
</feature>
<feature type="transmembrane region" description="Helical" evidence="2">
    <location>
        <begin position="144"/>
        <end position="169"/>
    </location>
</feature>
<accession>A0A4Q7PKQ6</accession>
<evidence type="ECO:0000256" key="2">
    <source>
        <dbReference type="SAM" id="Phobius"/>
    </source>
</evidence>
<evidence type="ECO:0000313" key="3">
    <source>
        <dbReference type="EMBL" id="RZT00441.1"/>
    </source>
</evidence>
<evidence type="ECO:0000313" key="4">
    <source>
        <dbReference type="Proteomes" id="UP000292927"/>
    </source>
</evidence>
<sequence length="363" mass="42319">MEGSASENILFLKEAKKTLKKLDDAKQLRSRLSVEDKRLERQVAAAEKALSDEIGSMVRTRKEAITSSYDKELAADQEKLRRLRMKRERAKSQGKAERIREETSELDDETRVLRTRLATLFRQNAIPRFCNSRFFYALYMPRDFWDWVIAVLIFLIAFLAVPCGAFWGFKLENPLVLAGIYFGDITVVSFIYLTVNSRLKLPNLSVLRQGRDMRRHLKSNMKKRRVIIASIRKDRTDDYYDLESYNYEIAKLEAELEKVASRKQEALATFEAVTKRVISDEITEAGREELEALKAAYRENKEHFRKVDGRVREFTIQLTDQYEGYLGKDFLTYDRLDALMEILEQGRASTISEAIVAYRTTRQ</sequence>
<reference evidence="3 4" key="1">
    <citation type="submission" date="2019-02" db="EMBL/GenBank/DDBJ databases">
        <title>Genomic Encyclopedia of Type Strains, Phase IV (KMG-IV): sequencing the most valuable type-strain genomes for metagenomic binning, comparative biology and taxonomic classification.</title>
        <authorList>
            <person name="Goeker M."/>
        </authorList>
    </citation>
    <scope>NUCLEOTIDE SEQUENCE [LARGE SCALE GENOMIC DNA]</scope>
    <source>
        <strain evidence="3 4">DSM 29486</strain>
    </source>
</reference>
<protein>
    <recommendedName>
        <fullName evidence="5">ATPase involved in DNA repair</fullName>
    </recommendedName>
</protein>
<feature type="transmembrane region" description="Helical" evidence="2">
    <location>
        <begin position="175"/>
        <end position="195"/>
    </location>
</feature>
<dbReference type="EMBL" id="SGXF01000003">
    <property type="protein sequence ID" value="RZT00441.1"/>
    <property type="molecule type" value="Genomic_DNA"/>
</dbReference>
<keyword evidence="1" id="KW-0175">Coiled coil</keyword>
<keyword evidence="4" id="KW-1185">Reference proteome</keyword>
<comment type="caution">
    <text evidence="3">The sequence shown here is derived from an EMBL/GenBank/DDBJ whole genome shotgun (WGS) entry which is preliminary data.</text>
</comment>
<keyword evidence="2" id="KW-1133">Transmembrane helix</keyword>
<keyword evidence="2" id="KW-0472">Membrane</keyword>
<evidence type="ECO:0008006" key="5">
    <source>
        <dbReference type="Google" id="ProtNLM"/>
    </source>
</evidence>
<dbReference type="AlphaFoldDB" id="A0A4Q7PKQ6"/>
<proteinExistence type="predicted"/>
<dbReference type="OrthoDB" id="1935355at2"/>
<organism evidence="3 4">
    <name type="scientific">Cuneatibacter caecimuris</name>
    <dbReference type="NCBI Taxonomy" id="1796618"/>
    <lineage>
        <taxon>Bacteria</taxon>
        <taxon>Bacillati</taxon>
        <taxon>Bacillota</taxon>
        <taxon>Clostridia</taxon>
        <taxon>Lachnospirales</taxon>
        <taxon>Lachnospiraceae</taxon>
        <taxon>Cuneatibacter</taxon>
    </lineage>
</organism>
<feature type="coiled-coil region" evidence="1">
    <location>
        <begin position="22"/>
        <end position="49"/>
    </location>
</feature>
<dbReference type="Proteomes" id="UP000292927">
    <property type="component" value="Unassembled WGS sequence"/>
</dbReference>
<name>A0A4Q7PKQ6_9FIRM</name>